<feature type="region of interest" description="Disordered" evidence="1">
    <location>
        <begin position="491"/>
        <end position="574"/>
    </location>
</feature>
<protein>
    <recommendedName>
        <fullName evidence="2">J domain-containing protein</fullName>
    </recommendedName>
</protein>
<feature type="compositionally biased region" description="Polar residues" evidence="1">
    <location>
        <begin position="534"/>
        <end position="558"/>
    </location>
</feature>
<feature type="compositionally biased region" description="Polar residues" evidence="1">
    <location>
        <begin position="404"/>
        <end position="457"/>
    </location>
</feature>
<dbReference type="InterPro" id="IPR001623">
    <property type="entry name" value="DnaJ_domain"/>
</dbReference>
<feature type="compositionally biased region" description="Basic and acidic residues" evidence="1">
    <location>
        <begin position="671"/>
        <end position="685"/>
    </location>
</feature>
<feature type="region of interest" description="Disordered" evidence="1">
    <location>
        <begin position="270"/>
        <end position="388"/>
    </location>
</feature>
<dbReference type="Gene3D" id="1.10.287.110">
    <property type="entry name" value="DnaJ domain"/>
    <property type="match status" value="2"/>
</dbReference>
<reference evidence="3 4" key="1">
    <citation type="journal article" date="2022" name="Nat. Ecol. Evol.">
        <title>A masculinizing supergene underlies an exaggerated male reproductive morph in a spider.</title>
        <authorList>
            <person name="Hendrickx F."/>
            <person name="De Corte Z."/>
            <person name="Sonet G."/>
            <person name="Van Belleghem S.M."/>
            <person name="Kostlbacher S."/>
            <person name="Vangestel C."/>
        </authorList>
    </citation>
    <scope>NUCLEOTIDE SEQUENCE [LARGE SCALE GENOMIC DNA]</scope>
    <source>
        <strain evidence="3">W744_W776</strain>
    </source>
</reference>
<feature type="compositionally biased region" description="Polar residues" evidence="1">
    <location>
        <begin position="356"/>
        <end position="365"/>
    </location>
</feature>
<feature type="compositionally biased region" description="Polar residues" evidence="1">
    <location>
        <begin position="647"/>
        <end position="669"/>
    </location>
</feature>
<evidence type="ECO:0000313" key="4">
    <source>
        <dbReference type="Proteomes" id="UP000827092"/>
    </source>
</evidence>
<feature type="region of interest" description="Disordered" evidence="1">
    <location>
        <begin position="1522"/>
        <end position="1546"/>
    </location>
</feature>
<feature type="compositionally biased region" description="Basic and acidic residues" evidence="1">
    <location>
        <begin position="1522"/>
        <end position="1533"/>
    </location>
</feature>
<feature type="compositionally biased region" description="Low complexity" evidence="1">
    <location>
        <begin position="342"/>
        <end position="355"/>
    </location>
</feature>
<feature type="compositionally biased region" description="Polar residues" evidence="1">
    <location>
        <begin position="138"/>
        <end position="163"/>
    </location>
</feature>
<feature type="compositionally biased region" description="Polar residues" evidence="1">
    <location>
        <begin position="703"/>
        <end position="731"/>
    </location>
</feature>
<dbReference type="SUPFAM" id="SSF46565">
    <property type="entry name" value="Chaperone J-domain"/>
    <property type="match status" value="2"/>
</dbReference>
<dbReference type="PROSITE" id="PS50076">
    <property type="entry name" value="DNAJ_2"/>
    <property type="match status" value="1"/>
</dbReference>
<evidence type="ECO:0000259" key="2">
    <source>
        <dbReference type="PROSITE" id="PS50076"/>
    </source>
</evidence>
<feature type="compositionally biased region" description="Polar residues" evidence="1">
    <location>
        <begin position="224"/>
        <end position="237"/>
    </location>
</feature>
<name>A0AAV6VBR1_9ARAC</name>
<feature type="region of interest" description="Disordered" evidence="1">
    <location>
        <begin position="699"/>
        <end position="731"/>
    </location>
</feature>
<gene>
    <name evidence="3" type="ORF">JTE90_023730</name>
</gene>
<sequence>MLNLYQILDINPTASQSEVVSASEKLIAEWDPSKIEDRKNRAVVAGVLREILEARDVLSDHRKRKEYDVSIGLAKIVYKEKFKSKQRIQNSQSGIVDDKIRGHNSITHSQETDSEAEEFYDSSSGLNSDKERGVLDVNRQQEAIKSDQTGEVSEKSNSGNTAEYTFETPIKSFENNDASISERDATVLGNQQQSVEKNQTFTEPYSLFEKNNNIQNKPQKNNEAFPSNEHTQPDPAQNVQSVSNNDSSVSNTVSKVIVAAKSVLNNINKGMSSKLSDLNTSTDSSTSIATNYPNKKENKSFEDTLKQKSEATTADRKAVQDNISESALNSNDYVSPSSKAESNNTLNNKSSKSINPTKTTKSGNNSEEKNLHENQNISISKSEEDSSVVEIPDVNDVESFNHNLIDNNITKPDDNQITSASDPSNVDKTTNQQELSPSNKNSSNVGDKIINKNQKPIDTSGEKLSNVKSSESLSSRADAVLKADNEKIYSVNINEDSKQTDLPNTKPNSDENSKPTENQVGLLNKSSDNNNDSIVFNSSMDQTSSENVKENISNSDNGVETENESISSENPSNGVLSKVFSRILQNSEEKDAQSKAQNSLISSDTRKKHLEDVTDDLNRKLVRTSDSKSADSINQTKDSQTKLKLHTPNTVVNNKQQTSVASTSENSNLIKGKESKSNLFDTRQRSSSEIFSSETVWKRDEQSNLANVNSTPKKPNPSQDRIRTKSVSASTISRGSETKTMYFYGPESERVEVYVDGKLRVQIDKGESEDSYTSDWHNSATPTTTKSIRALTTIEANGAKIKTMRICDGKQETISVHKDHVLMCRISTINYCILEKMNCYKTLRIRPTASFEEIKIAADRMLSIWRLDDYDDFKQVAMCVVDDIETAKRILLDQSARKKHDAELKERTSQYTDTERNSEAEIHSFSGRIGKYSRPWVGSFYGTESDIVNKNTTDGKYESLVDIDNISKESSESVPTSSTEDDAGKITSKPVNTIKSTSYEEIETSSPDTEQMNNDNGIYEKDVNGKGLFNKETVRTNSESLELIEGSLNSDMSFCDITSSTGNSKLVKGDHVFNFSGKDDQTSLAESLSTPNDLREQIMSSITVFRGHDSGERENVELENKHVESNIEQNSIQCINNFINDSKVSSSKSNTLLQVDEECETLKSAKNMQNSENEINKLVNSSGMSQRNSLNHTRSNNLSVKPLTKEETHLGSTKEPSNYSTDFLMQFKTVKNISNFDAGKYKRCSYTVTKFLQSSKASDVGNLNDALRNEVNDSTICARVSQKAAELKDFDEKAFSENAIKEVASMGSMQIRNSVSEGNIDNETEEQNSQTTFTNLTKEIFNSKNSTKSDFEKVSYDKSITVAKQIYTNKQKSNATELSSMGKCIEDHTDETEARAKKSCNLNKSTNEANIYVNEDTECKYEYKTVGSDICFTSKSNEDTNEISVSSDDIRNNLYKVGHSLSLSSLQLRKCIYDSIATNSTSLLDGSGVDNAIKGNSESALESDEQQITSIDHIKDVTVSDHSKVDKTTKHQELLPPNQNSSNVDDKIVNKNQKPINTFGEKLLNVKSTESLRSRDDAVLKLDKHTYETEARAKKSYNLNKSTNEANIYVNQDTEYKYEYKTPGSSICFTSKSNEDTNEISVSSADIGNNLFEVGHSLSLSSSQLRKCISDSIASNSTSLLDGSDVENDIKGNSESALEDTVRRNSLDINNPDKNLLGRNQVALEQDIKAIGPQQHLKYSQNANLIPLNKNSRVSEKAEEETSYSSLTLPSFEKFIRNFFNGTQESENANLIESSNSLDNSSFVNNTKISENSKVNKTISGYSSTGKPLDEDSIQASPLKTVRIIVDVTIGSNKTSSNSNAENEPNADFDTGNISGFLDETYSEDHPISFSIRKSRTVSMNDECYMTCLSILKTEQSKFDLDDGDIFNWNGKSNASYSLDGDWKVVCTSAILENFSLVTMYFFGKNNQEMIEIYAEETKICKIVDEHVKEQNYVVSSRNAINLKILFLMTSIIRLKGLYIVTTRVIGKNCDATKVYKNNMLLCNVEKEFLDE</sequence>
<feature type="domain" description="J" evidence="2">
    <location>
        <begin position="3"/>
        <end position="71"/>
    </location>
</feature>
<feature type="compositionally biased region" description="Polar residues" evidence="1">
    <location>
        <begin position="321"/>
        <end position="341"/>
    </location>
</feature>
<proteinExistence type="predicted"/>
<feature type="compositionally biased region" description="Polar residues" evidence="1">
    <location>
        <begin position="515"/>
        <end position="525"/>
    </location>
</feature>
<accession>A0AAV6VBR1</accession>
<feature type="compositionally biased region" description="Low complexity" evidence="1">
    <location>
        <begin position="238"/>
        <end position="248"/>
    </location>
</feature>
<dbReference type="EMBL" id="JAFNEN010000120">
    <property type="protein sequence ID" value="KAG8193478.1"/>
    <property type="molecule type" value="Genomic_DNA"/>
</dbReference>
<feature type="region of interest" description="Disordered" evidence="1">
    <location>
        <begin position="968"/>
        <end position="1023"/>
    </location>
</feature>
<organism evidence="3 4">
    <name type="scientific">Oedothorax gibbosus</name>
    <dbReference type="NCBI Taxonomy" id="931172"/>
    <lineage>
        <taxon>Eukaryota</taxon>
        <taxon>Metazoa</taxon>
        <taxon>Ecdysozoa</taxon>
        <taxon>Arthropoda</taxon>
        <taxon>Chelicerata</taxon>
        <taxon>Arachnida</taxon>
        <taxon>Araneae</taxon>
        <taxon>Araneomorphae</taxon>
        <taxon>Entelegynae</taxon>
        <taxon>Araneoidea</taxon>
        <taxon>Linyphiidae</taxon>
        <taxon>Erigoninae</taxon>
        <taxon>Oedothorax</taxon>
    </lineage>
</organism>
<feature type="region of interest" description="Disordered" evidence="1">
    <location>
        <begin position="107"/>
        <end position="175"/>
    </location>
</feature>
<feature type="compositionally biased region" description="Polar residues" evidence="1">
    <location>
        <begin position="989"/>
        <end position="1016"/>
    </location>
</feature>
<dbReference type="InterPro" id="IPR036869">
    <property type="entry name" value="J_dom_sf"/>
</dbReference>
<feature type="region of interest" description="Disordered" evidence="1">
    <location>
        <begin position="209"/>
        <end position="248"/>
    </location>
</feature>
<feature type="compositionally biased region" description="Low complexity" evidence="1">
    <location>
        <begin position="272"/>
        <end position="287"/>
    </location>
</feature>
<evidence type="ECO:0000256" key="1">
    <source>
        <dbReference type="SAM" id="MobiDB-lite"/>
    </source>
</evidence>
<feature type="compositionally biased region" description="Low complexity" evidence="1">
    <location>
        <begin position="462"/>
        <end position="475"/>
    </location>
</feature>
<feature type="compositionally biased region" description="Low complexity" evidence="1">
    <location>
        <begin position="210"/>
        <end position="222"/>
    </location>
</feature>
<comment type="caution">
    <text evidence="3">The sequence shown here is derived from an EMBL/GenBank/DDBJ whole genome shotgun (WGS) entry which is preliminary data.</text>
</comment>
<feature type="region of interest" description="Disordered" evidence="1">
    <location>
        <begin position="404"/>
        <end position="475"/>
    </location>
</feature>
<evidence type="ECO:0000313" key="3">
    <source>
        <dbReference type="EMBL" id="KAG8193478.1"/>
    </source>
</evidence>
<feature type="compositionally biased region" description="Low complexity" evidence="1">
    <location>
        <begin position="564"/>
        <end position="573"/>
    </location>
</feature>
<keyword evidence="4" id="KW-1185">Reference proteome</keyword>
<feature type="compositionally biased region" description="Basic and acidic residues" evidence="1">
    <location>
        <begin position="294"/>
        <end position="319"/>
    </location>
</feature>
<feature type="region of interest" description="Disordered" evidence="1">
    <location>
        <begin position="621"/>
        <end position="685"/>
    </location>
</feature>
<dbReference type="Proteomes" id="UP000827092">
    <property type="component" value="Unassembled WGS sequence"/>
</dbReference>
<dbReference type="Pfam" id="PF00226">
    <property type="entry name" value="DnaJ"/>
    <property type="match status" value="1"/>
</dbReference>